<proteinExistence type="predicted"/>
<evidence type="ECO:0000313" key="3">
    <source>
        <dbReference type="Proteomes" id="UP000285523"/>
    </source>
</evidence>
<dbReference type="Gene3D" id="3.50.50.60">
    <property type="entry name" value="FAD/NAD(P)-binding domain"/>
    <property type="match status" value="1"/>
</dbReference>
<dbReference type="NCBIfam" id="TIGR03467">
    <property type="entry name" value="HpnE"/>
    <property type="match status" value="1"/>
</dbReference>
<dbReference type="Proteomes" id="UP000285523">
    <property type="component" value="Unassembled WGS sequence"/>
</dbReference>
<evidence type="ECO:0000259" key="1">
    <source>
        <dbReference type="Pfam" id="PF01593"/>
    </source>
</evidence>
<dbReference type="RefSeq" id="WP_119856300.1">
    <property type="nucleotide sequence ID" value="NZ_QYYD01000008.1"/>
</dbReference>
<organism evidence="2 3">
    <name type="scientific">Rhodopseudomonas palustris</name>
    <dbReference type="NCBI Taxonomy" id="1076"/>
    <lineage>
        <taxon>Bacteria</taxon>
        <taxon>Pseudomonadati</taxon>
        <taxon>Pseudomonadota</taxon>
        <taxon>Alphaproteobacteria</taxon>
        <taxon>Hyphomicrobiales</taxon>
        <taxon>Nitrobacteraceae</taxon>
        <taxon>Rhodopseudomonas</taxon>
    </lineage>
</organism>
<dbReference type="OrthoDB" id="7849608at2"/>
<gene>
    <name evidence="2" type="ORF">D4Q52_09440</name>
</gene>
<dbReference type="InterPro" id="IPR002937">
    <property type="entry name" value="Amino_oxidase"/>
</dbReference>
<dbReference type="EMBL" id="QYYD01000008">
    <property type="protein sequence ID" value="RJF75397.1"/>
    <property type="molecule type" value="Genomic_DNA"/>
</dbReference>
<protein>
    <submittedName>
        <fullName evidence="2">FAD-binding protein</fullName>
    </submittedName>
</protein>
<name>A0A418VGX3_RHOPL</name>
<feature type="domain" description="Amine oxidase" evidence="1">
    <location>
        <begin position="12"/>
        <end position="413"/>
    </location>
</feature>
<accession>A0A418VGX3</accession>
<evidence type="ECO:0000313" key="2">
    <source>
        <dbReference type="EMBL" id="RJF75397.1"/>
    </source>
</evidence>
<dbReference type="PANTHER" id="PTHR42923">
    <property type="entry name" value="PROTOPORPHYRINOGEN OXIDASE"/>
    <property type="match status" value="1"/>
</dbReference>
<dbReference type="Pfam" id="PF01593">
    <property type="entry name" value="Amino_oxidase"/>
    <property type="match status" value="1"/>
</dbReference>
<comment type="caution">
    <text evidence="2">The sequence shown here is derived from an EMBL/GenBank/DDBJ whole genome shotgun (WGS) entry which is preliminary data.</text>
</comment>
<dbReference type="InterPro" id="IPR050464">
    <property type="entry name" value="Zeta_carotene_desat/Oxidored"/>
</dbReference>
<dbReference type="GO" id="GO:0016491">
    <property type="term" value="F:oxidoreductase activity"/>
    <property type="evidence" value="ECO:0007669"/>
    <property type="project" value="InterPro"/>
</dbReference>
<dbReference type="InterPro" id="IPR017830">
    <property type="entry name" value="SQase_HpnE"/>
</dbReference>
<dbReference type="SUPFAM" id="SSF51905">
    <property type="entry name" value="FAD/NAD(P)-binding domain"/>
    <property type="match status" value="1"/>
</dbReference>
<dbReference type="AlphaFoldDB" id="A0A418VGX3"/>
<dbReference type="PANTHER" id="PTHR42923:SF47">
    <property type="entry name" value="BLR3003 PROTEIN"/>
    <property type="match status" value="1"/>
</dbReference>
<dbReference type="InterPro" id="IPR036188">
    <property type="entry name" value="FAD/NAD-bd_sf"/>
</dbReference>
<sequence>MSKTVHVIGAGISGLAAATRLAREGFTVRVHEAMQQAGGRCRSYFDAQTGLVIDNGNHLLLSGNHAARDYARSIGTEAGLVGPAGAEFDFMDLKSNARWKLDLGKGRLPLWLFDAKRRVPDTAIGDYLALAPLLWAPASKLISDTIPCRGPLYDRLVAPLLLAALNVDPPEGSAGLAGAVVRETLLAGGQACRPLIARDGLSAVLVEPAVEQLGRSGPGVQFGHELRSLTPAGDRVGALNFGGEDVITVGADDAVVLAVPPRPAASLLPGLKTPQKYRAIVNAHFAYAPPAGMPALTGVIGGVVEWLFAFPNRLSVTISNGDRLVDAPRDQLAAAIWAEICQVAGITANLPPWQIVRERRATFEATLAQNALRRGPVTQWKNLFLAGDWTDTGLPATIEGSVRSGNRAADLVLARGRA</sequence>
<reference evidence="2 3" key="1">
    <citation type="submission" date="2018-09" db="EMBL/GenBank/DDBJ databases">
        <title>Draft genome sequence of Rhodopseudomonas palustris 2.1.18.</title>
        <authorList>
            <person name="Robertson S.L."/>
            <person name="Meyer T.E."/>
            <person name="Kyndt J.A."/>
        </authorList>
    </citation>
    <scope>NUCLEOTIDE SEQUENCE [LARGE SCALE GENOMIC DNA]</scope>
    <source>
        <strain evidence="2 3">2.1.18</strain>
    </source>
</reference>